<sequence>MVICRRAQAAASVRLASSAHVGLAGTLVKNRPPAYRSRVPPRPATSARHHRRLRPLNPVQATPYVEQLSIGAGRRLFAIGLAILIPALLLLLLLATGLGSLPDKQQERITMVSLEASEAAEQAPEHADKAPERREEAPTPPVTSTVVPAPPPTPLPPQVPQPAAPPQPPTPPATPPTKRIGVRLTNGQSYGPPDSGGAAASRDTPRVGSAPNGEPLYAAAWYREPSHDELRGFLSTASGPGWGLIACRTAPEFRVEDCVGLDEYPQGSQINRAVLAAAWQFRVRPPRVGGRSMVGAWVRIRIDYEIGRP</sequence>
<gene>
    <name evidence="3" type="ORF">SAMN06295984_2062</name>
</gene>
<dbReference type="AlphaFoldDB" id="A0A1Y6FNS8"/>
<evidence type="ECO:0000256" key="2">
    <source>
        <dbReference type="SAM" id="Phobius"/>
    </source>
</evidence>
<organism evidence="3 4">
    <name type="scientific">Sphingopyxis terrae subsp. ummariensis</name>
    <dbReference type="NCBI Taxonomy" id="429001"/>
    <lineage>
        <taxon>Bacteria</taxon>
        <taxon>Pseudomonadati</taxon>
        <taxon>Pseudomonadota</taxon>
        <taxon>Alphaproteobacteria</taxon>
        <taxon>Sphingomonadales</taxon>
        <taxon>Sphingomonadaceae</taxon>
        <taxon>Sphingopyxis</taxon>
    </lineage>
</organism>
<keyword evidence="2" id="KW-0812">Transmembrane</keyword>
<accession>A0A1Y6FNS8</accession>
<dbReference type="Proteomes" id="UP000194469">
    <property type="component" value="Unassembled WGS sequence"/>
</dbReference>
<name>A0A1Y6FNS8_9SPHN</name>
<reference evidence="4" key="1">
    <citation type="submission" date="2017-04" db="EMBL/GenBank/DDBJ databases">
        <authorList>
            <person name="Varghese N."/>
            <person name="Submissions S."/>
        </authorList>
    </citation>
    <scope>NUCLEOTIDE SEQUENCE [LARGE SCALE GENOMIC DNA]</scope>
    <source>
        <strain evidence="4">UI2</strain>
    </source>
</reference>
<dbReference type="EMBL" id="FXWL01000002">
    <property type="protein sequence ID" value="SMQ76624.1"/>
    <property type="molecule type" value="Genomic_DNA"/>
</dbReference>
<keyword evidence="2" id="KW-1133">Transmembrane helix</keyword>
<feature type="transmembrane region" description="Helical" evidence="2">
    <location>
        <begin position="76"/>
        <end position="101"/>
    </location>
</feature>
<feature type="compositionally biased region" description="Pro residues" evidence="1">
    <location>
        <begin position="148"/>
        <end position="175"/>
    </location>
</feature>
<keyword evidence="4" id="KW-1185">Reference proteome</keyword>
<feature type="region of interest" description="Disordered" evidence="1">
    <location>
        <begin position="117"/>
        <end position="212"/>
    </location>
</feature>
<evidence type="ECO:0000256" key="1">
    <source>
        <dbReference type="SAM" id="MobiDB-lite"/>
    </source>
</evidence>
<evidence type="ECO:0000313" key="3">
    <source>
        <dbReference type="EMBL" id="SMQ76624.1"/>
    </source>
</evidence>
<protein>
    <submittedName>
        <fullName evidence="3">Protein TonB</fullName>
    </submittedName>
</protein>
<keyword evidence="2" id="KW-0472">Membrane</keyword>
<proteinExistence type="predicted"/>
<evidence type="ECO:0000313" key="4">
    <source>
        <dbReference type="Proteomes" id="UP000194469"/>
    </source>
</evidence>
<feature type="compositionally biased region" description="Basic and acidic residues" evidence="1">
    <location>
        <begin position="123"/>
        <end position="137"/>
    </location>
</feature>